<keyword evidence="1" id="KW-0732">Signal</keyword>
<comment type="caution">
    <text evidence="2">The sequence shown here is derived from an EMBL/GenBank/DDBJ whole genome shotgun (WGS) entry which is preliminary data.</text>
</comment>
<dbReference type="CDD" id="cd16018">
    <property type="entry name" value="Enpp"/>
    <property type="match status" value="1"/>
</dbReference>
<keyword evidence="3" id="KW-1185">Reference proteome</keyword>
<dbReference type="AlphaFoldDB" id="A0AAV5NH23"/>
<dbReference type="InterPro" id="IPR017850">
    <property type="entry name" value="Alkaline_phosphatase_core_sf"/>
</dbReference>
<dbReference type="EMBL" id="BSNU01000003">
    <property type="protein sequence ID" value="GLQ63315.1"/>
    <property type="molecule type" value="Genomic_DNA"/>
</dbReference>
<evidence type="ECO:0000256" key="1">
    <source>
        <dbReference type="SAM" id="SignalP"/>
    </source>
</evidence>
<evidence type="ECO:0000313" key="3">
    <source>
        <dbReference type="Proteomes" id="UP001156614"/>
    </source>
</evidence>
<protein>
    <submittedName>
        <fullName evidence="2">Alkaline phosphatase family protein</fullName>
    </submittedName>
</protein>
<dbReference type="RefSeq" id="WP_099211392.1">
    <property type="nucleotide sequence ID" value="NZ_BEWM01000002.1"/>
</dbReference>
<gene>
    <name evidence="2" type="ORF">GCM10007867_21600</name>
</gene>
<organism evidence="2 3">
    <name type="scientific">Gluconobacter cerinus</name>
    <dbReference type="NCBI Taxonomy" id="38307"/>
    <lineage>
        <taxon>Bacteria</taxon>
        <taxon>Pseudomonadati</taxon>
        <taxon>Pseudomonadota</taxon>
        <taxon>Alphaproteobacteria</taxon>
        <taxon>Acetobacterales</taxon>
        <taxon>Acetobacteraceae</taxon>
        <taxon>Gluconobacter</taxon>
    </lineage>
</organism>
<feature type="chain" id="PRO_5043607717" evidence="1">
    <location>
        <begin position="24"/>
        <end position="409"/>
    </location>
</feature>
<dbReference type="SUPFAM" id="SSF53649">
    <property type="entry name" value="Alkaline phosphatase-like"/>
    <property type="match status" value="1"/>
</dbReference>
<evidence type="ECO:0000313" key="2">
    <source>
        <dbReference type="EMBL" id="GLQ63315.1"/>
    </source>
</evidence>
<dbReference type="GO" id="GO:0016787">
    <property type="term" value="F:hydrolase activity"/>
    <property type="evidence" value="ECO:0007669"/>
    <property type="project" value="UniProtKB-ARBA"/>
</dbReference>
<dbReference type="Proteomes" id="UP001156614">
    <property type="component" value="Unassembled WGS sequence"/>
</dbReference>
<dbReference type="PANTHER" id="PTHR10151:SF120">
    <property type="entry name" value="BIS(5'-ADENOSYL)-TRIPHOSPHATASE"/>
    <property type="match status" value="1"/>
</dbReference>
<dbReference type="Gene3D" id="3.30.1360.180">
    <property type="match status" value="1"/>
</dbReference>
<dbReference type="InterPro" id="IPR002591">
    <property type="entry name" value="Phosphodiest/P_Trfase"/>
</dbReference>
<dbReference type="PANTHER" id="PTHR10151">
    <property type="entry name" value="ECTONUCLEOTIDE PYROPHOSPHATASE/PHOSPHODIESTERASE"/>
    <property type="match status" value="1"/>
</dbReference>
<accession>A0AAV5NH23</accession>
<proteinExistence type="predicted"/>
<dbReference type="Pfam" id="PF01663">
    <property type="entry name" value="Phosphodiest"/>
    <property type="match status" value="1"/>
</dbReference>
<feature type="signal peptide" evidence="1">
    <location>
        <begin position="1"/>
        <end position="23"/>
    </location>
</feature>
<dbReference type="PROSITE" id="PS51257">
    <property type="entry name" value="PROKAR_LIPOPROTEIN"/>
    <property type="match status" value="1"/>
</dbReference>
<sequence>MKKLLAKAFSATLLTLISGCASTPLQPTPWIGKPTVILISLDGFRTEYLSRGLTPHLLELARNGVSAEGMRPSFPSITFPNHYTLVTGLRPDHHGIVGNTMYDPDHPGIKFTMQSKDSYWWNEAEPIWVTAKQHGLNVGTLFWPGSEAIIHNMRPDEWLPFRSQMSDSERVHTLLSWYDAQPAKRPDFSTLYFNIVDTQGHHFGPDSVEVKAALEDVDDGIGQLIEGLKKRHIPADIIVVADHGMASVGENHIIPMDQIAPASSYHWITGGAYAGVNAVPGKTAVLEKALLQSHSHMTCWRKAEIPERFHYGKNPRVPAYICLADVGWMIQATTPDKSQNPYKGAHGYDPAAPQMSAVFVANGPDFKAGKVLPPFDNVDVYSLMTHLLDIPAQPNDGTLKTFLPVLNTP</sequence>
<name>A0AAV5NH23_9PROT</name>
<reference evidence="3" key="1">
    <citation type="journal article" date="2019" name="Int. J. Syst. Evol. Microbiol.">
        <title>The Global Catalogue of Microorganisms (GCM) 10K type strain sequencing project: providing services to taxonomists for standard genome sequencing and annotation.</title>
        <authorList>
            <consortium name="The Broad Institute Genomics Platform"/>
            <consortium name="The Broad Institute Genome Sequencing Center for Infectious Disease"/>
            <person name="Wu L."/>
            <person name="Ma J."/>
        </authorList>
    </citation>
    <scope>NUCLEOTIDE SEQUENCE [LARGE SCALE GENOMIC DNA]</scope>
    <source>
        <strain evidence="3">NBRC 3267</strain>
    </source>
</reference>
<dbReference type="Gene3D" id="3.40.720.10">
    <property type="entry name" value="Alkaline Phosphatase, subunit A"/>
    <property type="match status" value="1"/>
</dbReference>